<keyword evidence="2" id="KW-0285">Flavoprotein</keyword>
<accession>A0A9W8PEK6</accession>
<evidence type="ECO:0000259" key="6">
    <source>
        <dbReference type="Pfam" id="PF07992"/>
    </source>
</evidence>
<organism evidence="7 8">
    <name type="scientific">Fusarium irregulare</name>
    <dbReference type="NCBI Taxonomy" id="2494466"/>
    <lineage>
        <taxon>Eukaryota</taxon>
        <taxon>Fungi</taxon>
        <taxon>Dikarya</taxon>
        <taxon>Ascomycota</taxon>
        <taxon>Pezizomycotina</taxon>
        <taxon>Sordariomycetes</taxon>
        <taxon>Hypocreomycetidae</taxon>
        <taxon>Hypocreales</taxon>
        <taxon>Nectriaceae</taxon>
        <taxon>Fusarium</taxon>
        <taxon>Fusarium incarnatum-equiseti species complex</taxon>
    </lineage>
</organism>
<dbReference type="Proteomes" id="UP001152130">
    <property type="component" value="Unassembled WGS sequence"/>
</dbReference>
<keyword evidence="8" id="KW-1185">Reference proteome</keyword>
<dbReference type="InterPro" id="IPR023753">
    <property type="entry name" value="FAD/NAD-binding_dom"/>
</dbReference>
<evidence type="ECO:0000313" key="7">
    <source>
        <dbReference type="EMBL" id="KAJ4003979.1"/>
    </source>
</evidence>
<sequence length="409" mass="43505">MPSNVVIIGAGFAGVWSALSAQRLINLRNKKQDIEVLVIAPEPWLTMRPRLYEANASTMKQPLVPLFKAAGINFLQGCVQTIDTVSKTVHVRSSSGDESDAAFDRLILAAGSAVVRPKSVTGLDQYAFDIDSLAVATRLEAHLKALEFLPASKSRDTVVVCGAGFTGIEFAAELPTLLKHIANPRIVLVESAPVVGPELGEGPRPTIMKALQSLGVEFKLGAAVTAVDSNGVQLSSGEHIDAMTVVWTAGMRANHLTQQIPGAKDTLSRLYVDQYLRVPGCEHVFTTGDAAHATADDEGHVALMSCQHANILGRFSGHNAAADLLGEPTLAYSQPGYGTCLDLGPWGALVAHGWDRDVKITGQVAKKVKQYINQKAIVPPQDAKEAIEAAAPGPYDTEELFKGILATFA</sequence>
<feature type="domain" description="FAD/NAD(P)-binding" evidence="6">
    <location>
        <begin position="4"/>
        <end position="309"/>
    </location>
</feature>
<dbReference type="Pfam" id="PF07992">
    <property type="entry name" value="Pyr_redox_2"/>
    <property type="match status" value="1"/>
</dbReference>
<dbReference type="PANTHER" id="PTHR43706">
    <property type="entry name" value="NADH DEHYDROGENASE"/>
    <property type="match status" value="1"/>
</dbReference>
<dbReference type="SUPFAM" id="SSF51905">
    <property type="entry name" value="FAD/NAD(P)-binding domain"/>
    <property type="match status" value="1"/>
</dbReference>
<evidence type="ECO:0000256" key="4">
    <source>
        <dbReference type="ARBA" id="ARBA00023002"/>
    </source>
</evidence>
<evidence type="ECO:0000256" key="3">
    <source>
        <dbReference type="ARBA" id="ARBA00022827"/>
    </source>
</evidence>
<proteinExistence type="inferred from homology"/>
<evidence type="ECO:0000256" key="1">
    <source>
        <dbReference type="ARBA" id="ARBA00005272"/>
    </source>
</evidence>
<protein>
    <recommendedName>
        <fullName evidence="6">FAD/NAD(P)-binding domain-containing protein</fullName>
    </recommendedName>
</protein>
<dbReference type="EMBL" id="JAPDHF010000025">
    <property type="protein sequence ID" value="KAJ4003979.1"/>
    <property type="molecule type" value="Genomic_DNA"/>
</dbReference>
<evidence type="ECO:0000256" key="2">
    <source>
        <dbReference type="ARBA" id="ARBA00022630"/>
    </source>
</evidence>
<evidence type="ECO:0000256" key="5">
    <source>
        <dbReference type="ARBA" id="ARBA00023027"/>
    </source>
</evidence>
<name>A0A9W8PEK6_9HYPO</name>
<dbReference type="PANTHER" id="PTHR43706:SF45">
    <property type="entry name" value="NADH DEHYDROGENASE-LIKE PROTEIN RV1812C"/>
    <property type="match status" value="1"/>
</dbReference>
<dbReference type="OrthoDB" id="5376590at2759"/>
<dbReference type="PRINTS" id="PR00368">
    <property type="entry name" value="FADPNR"/>
</dbReference>
<reference evidence="7" key="1">
    <citation type="submission" date="2022-10" db="EMBL/GenBank/DDBJ databases">
        <title>Fusarium specimens isolated from Avocado Roots.</title>
        <authorList>
            <person name="Stajich J."/>
            <person name="Roper C."/>
            <person name="Heimlech-Rivalta G."/>
        </authorList>
    </citation>
    <scope>NUCLEOTIDE SEQUENCE</scope>
    <source>
        <strain evidence="7">CF00143</strain>
    </source>
</reference>
<dbReference type="GO" id="GO:0003954">
    <property type="term" value="F:NADH dehydrogenase activity"/>
    <property type="evidence" value="ECO:0007669"/>
    <property type="project" value="InterPro"/>
</dbReference>
<evidence type="ECO:0000313" key="8">
    <source>
        <dbReference type="Proteomes" id="UP001152130"/>
    </source>
</evidence>
<dbReference type="AlphaFoldDB" id="A0A9W8PEK6"/>
<dbReference type="Gene3D" id="3.50.50.100">
    <property type="match status" value="1"/>
</dbReference>
<comment type="similarity">
    <text evidence="1">Belongs to the NADH dehydrogenase family.</text>
</comment>
<keyword evidence="4" id="KW-0560">Oxidoreductase</keyword>
<comment type="caution">
    <text evidence="7">The sequence shown here is derived from an EMBL/GenBank/DDBJ whole genome shotgun (WGS) entry which is preliminary data.</text>
</comment>
<keyword evidence="5" id="KW-0520">NAD</keyword>
<dbReference type="InterPro" id="IPR036188">
    <property type="entry name" value="FAD/NAD-bd_sf"/>
</dbReference>
<gene>
    <name evidence="7" type="ORF">NW766_011834</name>
</gene>
<keyword evidence="3" id="KW-0274">FAD</keyword>
<dbReference type="InterPro" id="IPR045024">
    <property type="entry name" value="NDH-2"/>
</dbReference>
<dbReference type="PRINTS" id="PR00411">
    <property type="entry name" value="PNDRDTASEI"/>
</dbReference>